<protein>
    <submittedName>
        <fullName evidence="1">Uncharacterized protein</fullName>
    </submittedName>
</protein>
<dbReference type="EMBL" id="CM042888">
    <property type="protein sequence ID" value="KAI4325946.1"/>
    <property type="molecule type" value="Genomic_DNA"/>
</dbReference>
<keyword evidence="2" id="KW-1185">Reference proteome</keyword>
<gene>
    <name evidence="1" type="ORF">MLD38_031304</name>
</gene>
<comment type="caution">
    <text evidence="1">The sequence shown here is derived from an EMBL/GenBank/DDBJ whole genome shotgun (WGS) entry which is preliminary data.</text>
</comment>
<reference evidence="2" key="1">
    <citation type="journal article" date="2023" name="Front. Plant Sci.">
        <title>Chromosomal-level genome assembly of Melastoma candidum provides insights into trichome evolution.</title>
        <authorList>
            <person name="Zhong Y."/>
            <person name="Wu W."/>
            <person name="Sun C."/>
            <person name="Zou P."/>
            <person name="Liu Y."/>
            <person name="Dai S."/>
            <person name="Zhou R."/>
        </authorList>
    </citation>
    <scope>NUCLEOTIDE SEQUENCE [LARGE SCALE GENOMIC DNA]</scope>
</reference>
<dbReference type="Proteomes" id="UP001057402">
    <property type="component" value="Chromosome 9"/>
</dbReference>
<proteinExistence type="predicted"/>
<organism evidence="1 2">
    <name type="scientific">Melastoma candidum</name>
    <dbReference type="NCBI Taxonomy" id="119954"/>
    <lineage>
        <taxon>Eukaryota</taxon>
        <taxon>Viridiplantae</taxon>
        <taxon>Streptophyta</taxon>
        <taxon>Embryophyta</taxon>
        <taxon>Tracheophyta</taxon>
        <taxon>Spermatophyta</taxon>
        <taxon>Magnoliopsida</taxon>
        <taxon>eudicotyledons</taxon>
        <taxon>Gunneridae</taxon>
        <taxon>Pentapetalae</taxon>
        <taxon>rosids</taxon>
        <taxon>malvids</taxon>
        <taxon>Myrtales</taxon>
        <taxon>Melastomataceae</taxon>
        <taxon>Melastomatoideae</taxon>
        <taxon>Melastomateae</taxon>
        <taxon>Melastoma</taxon>
    </lineage>
</organism>
<name>A0ACB9MQJ1_9MYRT</name>
<evidence type="ECO:0000313" key="1">
    <source>
        <dbReference type="EMBL" id="KAI4325946.1"/>
    </source>
</evidence>
<accession>A0ACB9MQJ1</accession>
<evidence type="ECO:0000313" key="2">
    <source>
        <dbReference type="Proteomes" id="UP001057402"/>
    </source>
</evidence>
<sequence>MKDSEESHFGVLGNVILCAISMAAYQAKAESVQQIGALFLLIVAPVLLSTGEGSTKGSSSDNPNQILFYGIIHIIVAQYSLVRKHSSYLMTIEISRLRLMLLVAFLLAYSQAMPVVSGSRLSQVGGSASSSSPSILPPKFSSACDILRLKLKLLGIKESVSRHLLRLSTWTLDLDI</sequence>